<dbReference type="EMBL" id="CP013614">
    <property type="protein sequence ID" value="ALS02736.1"/>
    <property type="molecule type" value="Genomic_DNA"/>
</dbReference>
<dbReference type="OrthoDB" id="2191679at2"/>
<evidence type="ECO:0000313" key="2">
    <source>
        <dbReference type="EMBL" id="ALS02736.1"/>
    </source>
</evidence>
<gene>
    <name evidence="2" type="ORF">ATZ33_15530</name>
    <name evidence="3" type="ORF">RV15_GL002541</name>
</gene>
<reference evidence="2 4" key="2">
    <citation type="submission" date="2015-12" db="EMBL/GenBank/DDBJ databases">
        <authorList>
            <person name="Lauer A."/>
            <person name="Humrighouse B."/>
            <person name="Loparev V."/>
            <person name="Shewmaker P.L."/>
            <person name="Whitney A.M."/>
            <person name="McLaughlin R.W."/>
        </authorList>
    </citation>
    <scope>NUCLEOTIDE SEQUENCE [LARGE SCALE GENOMIC DNA]</scope>
    <source>
        <strain evidence="2 4">LMG 23085</strain>
    </source>
</reference>
<dbReference type="AlphaFoldDB" id="A0A0S3KEM9"/>
<dbReference type="InterPro" id="IPR011608">
    <property type="entry name" value="PRD"/>
</dbReference>
<evidence type="ECO:0000313" key="5">
    <source>
        <dbReference type="Proteomes" id="UP000183039"/>
    </source>
</evidence>
<dbReference type="PROSITE" id="PS51372">
    <property type="entry name" value="PRD_2"/>
    <property type="match status" value="1"/>
</dbReference>
<dbReference type="EMBL" id="JXLC01000037">
    <property type="protein sequence ID" value="OJG85476.1"/>
    <property type="molecule type" value="Genomic_DNA"/>
</dbReference>
<accession>A0A0S3KEM9</accession>
<feature type="domain" description="PRD" evidence="1">
    <location>
        <begin position="165"/>
        <end position="272"/>
    </location>
</feature>
<protein>
    <recommendedName>
        <fullName evidence="1">PRD domain-containing protein</fullName>
    </recommendedName>
</protein>
<reference evidence="3 5" key="1">
    <citation type="submission" date="2014-12" db="EMBL/GenBank/DDBJ databases">
        <title>Draft genome sequences of 29 type strains of Enterococci.</title>
        <authorList>
            <person name="Zhong Z."/>
            <person name="Sun Z."/>
            <person name="Liu W."/>
            <person name="Zhang W."/>
            <person name="Zhang H."/>
        </authorList>
    </citation>
    <scope>NUCLEOTIDE SEQUENCE [LARGE SCALE GENOMIC DNA]</scope>
    <source>
        <strain evidence="3 5">DSM 22801</strain>
    </source>
</reference>
<dbReference type="Proteomes" id="UP000183039">
    <property type="component" value="Unassembled WGS sequence"/>
</dbReference>
<keyword evidence="4" id="KW-1185">Reference proteome</keyword>
<dbReference type="InterPro" id="IPR013199">
    <property type="entry name" value="HTH_Mga_DNA-bd_dom"/>
</dbReference>
<dbReference type="KEGG" id="ess:ATZ33_15530"/>
<dbReference type="Pfam" id="PF08280">
    <property type="entry name" value="HTH_Mga"/>
    <property type="match status" value="1"/>
</dbReference>
<dbReference type="Proteomes" id="UP000065511">
    <property type="component" value="Chromosome"/>
</dbReference>
<evidence type="ECO:0000313" key="3">
    <source>
        <dbReference type="EMBL" id="OJG85476.1"/>
    </source>
</evidence>
<dbReference type="GO" id="GO:0006355">
    <property type="term" value="P:regulation of DNA-templated transcription"/>
    <property type="evidence" value="ECO:0007669"/>
    <property type="project" value="InterPro"/>
</dbReference>
<organism evidence="3 5">
    <name type="scientific">Enterococcus silesiacus</name>
    <dbReference type="NCBI Taxonomy" id="332949"/>
    <lineage>
        <taxon>Bacteria</taxon>
        <taxon>Bacillati</taxon>
        <taxon>Bacillota</taxon>
        <taxon>Bacilli</taxon>
        <taxon>Lactobacillales</taxon>
        <taxon>Enterococcaceae</taxon>
        <taxon>Enterococcus</taxon>
    </lineage>
</organism>
<evidence type="ECO:0000313" key="4">
    <source>
        <dbReference type="Proteomes" id="UP000065511"/>
    </source>
</evidence>
<evidence type="ECO:0000259" key="1">
    <source>
        <dbReference type="PROSITE" id="PS51372"/>
    </source>
</evidence>
<proteinExistence type="predicted"/>
<dbReference type="RefSeq" id="WP_071879259.1">
    <property type="nucleotide sequence ID" value="NZ_JXLC01000037.1"/>
</dbReference>
<name>A0A0S3KEM9_9ENTE</name>
<sequence length="486" mass="58064">MIEEYIEKDIMRRVKLVEFLFEMRELSIKDTAKRLNVTSNTIKRDFDKVILYFDDWILYSTSTSQTISAVFSSDLTRYTLVIKIYEESKFLNVCLRYLAGDTDYLSIVENEFVSVAKAFQIKKSVEDFFKHAKIMDENNHFIHDELRYRSVVLSILMRVNFKELWSETELWQMAEQFVDELLERFSNNIKINKREYIFLVVNVYLSLSRSSDHLLAYPENELHVIRHSVIFKELKKTIVHFFPNDRQKYFPDDEIAYLTAAYRLISLNTPNYLSVKMDHDYERHTIIENSSEIRALIRDFEKYFSVNLVNNILFEKPFINLVLSTWQNIQSFLVEQHYYLNDEQLSLILSIRKILEEWQKQFIDSDLNFTDTIIDKFTSQVSTVLLQKNQQKQIFFVVAEDEFSHILYREHLEKWINHSDKFIDDRMYYAIDELPVYAKSWSHVILCDRALLADHEISPDSTIFPVSRSTLSLDLRNILLYAYDNS</sequence>